<dbReference type="EMBL" id="CP023563">
    <property type="protein sequence ID" value="ATG51135.1"/>
    <property type="molecule type" value="Genomic_DNA"/>
</dbReference>
<sequence>MELGKNLTKQIIGKRIRLVGATAIEGRVMAVAFRPYGIALEVEGVVPRFGISVTIEDDTEVEILEDDA</sequence>
<keyword evidence="2" id="KW-1185">Reference proteome</keyword>
<dbReference type="Proteomes" id="UP000218165">
    <property type="component" value="Chromosome"/>
</dbReference>
<organism evidence="1 2">
    <name type="scientific">Brachybacterium vulturis</name>
    <dbReference type="NCBI Taxonomy" id="2017484"/>
    <lineage>
        <taxon>Bacteria</taxon>
        <taxon>Bacillati</taxon>
        <taxon>Actinomycetota</taxon>
        <taxon>Actinomycetes</taxon>
        <taxon>Micrococcales</taxon>
        <taxon>Dermabacteraceae</taxon>
        <taxon>Brachybacterium</taxon>
    </lineage>
</organism>
<dbReference type="RefSeq" id="WP_096802272.1">
    <property type="nucleotide sequence ID" value="NZ_CP023563.1"/>
</dbReference>
<protein>
    <submittedName>
        <fullName evidence="1">Uncharacterized protein</fullName>
    </submittedName>
</protein>
<accession>A0A291GLP5</accession>
<evidence type="ECO:0000313" key="1">
    <source>
        <dbReference type="EMBL" id="ATG51135.1"/>
    </source>
</evidence>
<reference evidence="2" key="1">
    <citation type="submission" date="2017-09" db="EMBL/GenBank/DDBJ databases">
        <title>Brachybacterium sp. VM2412.</title>
        <authorList>
            <person name="Tak E.J."/>
            <person name="Bae J.-W."/>
        </authorList>
    </citation>
    <scope>NUCLEOTIDE SEQUENCE [LARGE SCALE GENOMIC DNA]</scope>
    <source>
        <strain evidence="2">VM2412</strain>
    </source>
</reference>
<dbReference type="KEGG" id="brz:CFK38_06030"/>
<dbReference type="AlphaFoldDB" id="A0A291GLP5"/>
<gene>
    <name evidence="1" type="ORF">CFK38_06030</name>
</gene>
<name>A0A291GLP5_9MICO</name>
<evidence type="ECO:0000313" key="2">
    <source>
        <dbReference type="Proteomes" id="UP000218165"/>
    </source>
</evidence>
<proteinExistence type="predicted"/>